<sequence>MTLLTMKTNQTGFTLVEVLIILAMIQVIWFFSLYNYDKQPSQLSFDLWYQQFELDLLYLQKQSMATSNNYVIQFTPEQNKYEIRSSPIVPALKRREIPSDWQLSLPTLGNPISFSHTGQLRRPGTIRIETSNEMYFIYFPFGKGRSYYVQNK</sequence>
<keyword evidence="1" id="KW-0472">Membrane</keyword>
<keyword evidence="1" id="KW-1133">Transmembrane helix</keyword>
<evidence type="ECO:0008006" key="4">
    <source>
        <dbReference type="Google" id="ProtNLM"/>
    </source>
</evidence>
<evidence type="ECO:0000256" key="1">
    <source>
        <dbReference type="SAM" id="Phobius"/>
    </source>
</evidence>
<comment type="caution">
    <text evidence="2">The sequence shown here is derived from an EMBL/GenBank/DDBJ whole genome shotgun (WGS) entry which is preliminary data.</text>
</comment>
<organism evidence="2 3">
    <name type="scientific">Amphibacillus indicireducens</name>
    <dbReference type="NCBI Taxonomy" id="1076330"/>
    <lineage>
        <taxon>Bacteria</taxon>
        <taxon>Bacillati</taxon>
        <taxon>Bacillota</taxon>
        <taxon>Bacilli</taxon>
        <taxon>Bacillales</taxon>
        <taxon>Bacillaceae</taxon>
        <taxon>Amphibacillus</taxon>
    </lineage>
</organism>
<accession>A0ABP7VFA9</accession>
<dbReference type="NCBIfam" id="NF040982">
    <property type="entry name" value="ComGD"/>
    <property type="match status" value="1"/>
</dbReference>
<keyword evidence="3" id="KW-1185">Reference proteome</keyword>
<proteinExistence type="predicted"/>
<gene>
    <name evidence="2" type="ORF">GCM10022410_10730</name>
</gene>
<dbReference type="EMBL" id="BAABDL010000053">
    <property type="protein sequence ID" value="GAA4066128.1"/>
    <property type="molecule type" value="Genomic_DNA"/>
</dbReference>
<protein>
    <recommendedName>
        <fullName evidence="4">Competence protein ComGD</fullName>
    </recommendedName>
</protein>
<keyword evidence="1" id="KW-0812">Transmembrane</keyword>
<name>A0ABP7VFA9_9BACI</name>
<feature type="transmembrane region" description="Helical" evidence="1">
    <location>
        <begin position="12"/>
        <end position="34"/>
    </location>
</feature>
<evidence type="ECO:0000313" key="2">
    <source>
        <dbReference type="EMBL" id="GAA4066128.1"/>
    </source>
</evidence>
<dbReference type="PIRSF" id="PIRSF021292">
    <property type="entry name" value="Competence_ComGD"/>
    <property type="match status" value="1"/>
</dbReference>
<reference evidence="3" key="1">
    <citation type="journal article" date="2019" name="Int. J. Syst. Evol. Microbiol.">
        <title>The Global Catalogue of Microorganisms (GCM) 10K type strain sequencing project: providing services to taxonomists for standard genome sequencing and annotation.</title>
        <authorList>
            <consortium name="The Broad Institute Genomics Platform"/>
            <consortium name="The Broad Institute Genome Sequencing Center for Infectious Disease"/>
            <person name="Wu L."/>
            <person name="Ma J."/>
        </authorList>
    </citation>
    <scope>NUCLEOTIDE SEQUENCE [LARGE SCALE GENOMIC DNA]</scope>
    <source>
        <strain evidence="3">JCM 17250</strain>
    </source>
</reference>
<dbReference type="Proteomes" id="UP001501734">
    <property type="component" value="Unassembled WGS sequence"/>
</dbReference>
<evidence type="ECO:0000313" key="3">
    <source>
        <dbReference type="Proteomes" id="UP001501734"/>
    </source>
</evidence>
<dbReference type="InterPro" id="IPR016785">
    <property type="entry name" value="ComGD"/>
</dbReference>